<evidence type="ECO:0000256" key="7">
    <source>
        <dbReference type="SAM" id="Phobius"/>
    </source>
</evidence>
<keyword evidence="4 7" id="KW-0812">Transmembrane</keyword>
<feature type="transmembrane region" description="Helical" evidence="7">
    <location>
        <begin position="547"/>
        <end position="567"/>
    </location>
</feature>
<dbReference type="PANTHER" id="PTHR43867:SF2">
    <property type="entry name" value="CELLULOSE SYNTHASE CATALYTIC SUBUNIT A [UDP-FORMING]"/>
    <property type="match status" value="1"/>
</dbReference>
<dbReference type="EMBL" id="JAGFNS010000051">
    <property type="protein sequence ID" value="MBO3744037.1"/>
    <property type="molecule type" value="Genomic_DNA"/>
</dbReference>
<feature type="transmembrane region" description="Helical" evidence="7">
    <location>
        <begin position="524"/>
        <end position="541"/>
    </location>
</feature>
<dbReference type="SUPFAM" id="SSF53448">
    <property type="entry name" value="Nucleotide-diphospho-sugar transferases"/>
    <property type="match status" value="1"/>
</dbReference>
<evidence type="ECO:0000256" key="1">
    <source>
        <dbReference type="ARBA" id="ARBA00004141"/>
    </source>
</evidence>
<dbReference type="PANTHER" id="PTHR43867">
    <property type="entry name" value="CELLULOSE SYNTHASE CATALYTIC SUBUNIT A [UDP-FORMING]"/>
    <property type="match status" value="1"/>
</dbReference>
<dbReference type="Proteomes" id="UP000679690">
    <property type="component" value="Unassembled WGS sequence"/>
</dbReference>
<comment type="caution">
    <text evidence="9">The sequence shown here is derived from an EMBL/GenBank/DDBJ whole genome shotgun (WGS) entry which is preliminary data.</text>
</comment>
<dbReference type="Gene3D" id="3.90.550.10">
    <property type="entry name" value="Spore Coat Polysaccharide Biosynthesis Protein SpsA, Chain A"/>
    <property type="match status" value="1"/>
</dbReference>
<organism evidence="9 10">
    <name type="scientific">Actinoplanes flavus</name>
    <dbReference type="NCBI Taxonomy" id="2820290"/>
    <lineage>
        <taxon>Bacteria</taxon>
        <taxon>Bacillati</taxon>
        <taxon>Actinomycetota</taxon>
        <taxon>Actinomycetes</taxon>
        <taxon>Micromonosporales</taxon>
        <taxon>Micromonosporaceae</taxon>
        <taxon>Actinoplanes</taxon>
    </lineage>
</organism>
<evidence type="ECO:0000256" key="5">
    <source>
        <dbReference type="ARBA" id="ARBA00022989"/>
    </source>
</evidence>
<reference evidence="9 10" key="1">
    <citation type="submission" date="2021-03" db="EMBL/GenBank/DDBJ databases">
        <title>Actinoplanes flavus sp. nov., a novel actinomycete isolated from Coconut Palm rhizosphere soil.</title>
        <authorList>
            <person name="Luo X."/>
        </authorList>
    </citation>
    <scope>NUCLEOTIDE SEQUENCE [LARGE SCALE GENOMIC DNA]</scope>
    <source>
        <strain evidence="9 10">NEAU-H7</strain>
    </source>
</reference>
<evidence type="ECO:0000256" key="2">
    <source>
        <dbReference type="ARBA" id="ARBA00022676"/>
    </source>
</evidence>
<feature type="transmembrane region" description="Helical" evidence="7">
    <location>
        <begin position="56"/>
        <end position="78"/>
    </location>
</feature>
<keyword evidence="10" id="KW-1185">Reference proteome</keyword>
<gene>
    <name evidence="9" type="ORF">J5X75_41735</name>
</gene>
<feature type="transmembrane region" description="Helical" evidence="7">
    <location>
        <begin position="90"/>
        <end position="120"/>
    </location>
</feature>
<accession>A0ABS3UZM9</accession>
<dbReference type="InterPro" id="IPR001173">
    <property type="entry name" value="Glyco_trans_2-like"/>
</dbReference>
<keyword evidence="5 7" id="KW-1133">Transmembrane helix</keyword>
<feature type="domain" description="Glycosyltransferase 2-like" evidence="8">
    <location>
        <begin position="233"/>
        <end position="441"/>
    </location>
</feature>
<keyword evidence="3" id="KW-0808">Transferase</keyword>
<dbReference type="Pfam" id="PF13632">
    <property type="entry name" value="Glyco_trans_2_3"/>
    <property type="match status" value="1"/>
</dbReference>
<evidence type="ECO:0000259" key="8">
    <source>
        <dbReference type="Pfam" id="PF13632"/>
    </source>
</evidence>
<name>A0ABS3UZM9_9ACTN</name>
<evidence type="ECO:0000256" key="4">
    <source>
        <dbReference type="ARBA" id="ARBA00022692"/>
    </source>
</evidence>
<evidence type="ECO:0000256" key="3">
    <source>
        <dbReference type="ARBA" id="ARBA00022679"/>
    </source>
</evidence>
<protein>
    <submittedName>
        <fullName evidence="9">Glycosyltransferase</fullName>
    </submittedName>
</protein>
<dbReference type="InterPro" id="IPR050321">
    <property type="entry name" value="Glycosyltr_2/OpgH_subfam"/>
</dbReference>
<comment type="subcellular location">
    <subcellularLocation>
        <location evidence="1">Membrane</location>
        <topology evidence="1">Multi-pass membrane protein</topology>
    </subcellularLocation>
</comment>
<keyword evidence="6 7" id="KW-0472">Membrane</keyword>
<evidence type="ECO:0000256" key="6">
    <source>
        <dbReference type="ARBA" id="ARBA00023136"/>
    </source>
</evidence>
<dbReference type="InterPro" id="IPR029044">
    <property type="entry name" value="Nucleotide-diphossugar_trans"/>
</dbReference>
<feature type="transmembrane region" description="Helical" evidence="7">
    <location>
        <begin position="414"/>
        <end position="434"/>
    </location>
</feature>
<evidence type="ECO:0000313" key="10">
    <source>
        <dbReference type="Proteomes" id="UP000679690"/>
    </source>
</evidence>
<keyword evidence="2" id="KW-0328">Glycosyltransferase</keyword>
<sequence>MVARRSRTGRHVTEQLVERRISGALYGRTATEITGPLRPTGGRVLYRPAYSRRDDWTLRLLGVAHVAVAVVLGVYLLLPGNLPVVDGLNPVMAALTVTGLVVMVIMQIIVGLRTCALTFFAARARDPIPMTPPRGMRVAVLTTIVPGKEPVELVMATLRAMKRIRHDGVLDVWLLDEGDDPEVRRRCERLGVRHFSRKGRPEWNQESGPYRARTKHGNHNAWRSAHESDYDVVAQMDPDHVPYPNFLERTLGYFADPDTGFVVAPQVYANLTESFVARGAAELAYLFHGVIQRGGNGRGAPLLIGTNHLYRPAAFKQIDGYQDSIIEDHLTSMVIFGAVNPATGSTWRGVYTPDIIAVGEGPATYSDFFSQQKRWAYGIWEIARGHSPAVLRRLPKVSQRLSFAALQTHYPTTAISWVSGIFLTGLYLVGGITFTRLPGVLWAALFLANIAFGLAFVQFTRRFNLVAHERRSWGLSGMALELATAPVYLAAAAAQLAGRPLAYVVTPKGKAATGDTWRTFRPHLGWAVLSAVFMVAGIALGHTFLSLYFWALLTIVTCLAPVAHLVLGRRSQGRPVTARKHVGERLMAAGLLDESQLGELLDRQVITEGPWRKLGDLAVEAGYVTPVQLDEAVRAAA</sequence>
<feature type="transmembrane region" description="Helical" evidence="7">
    <location>
        <begin position="440"/>
        <end position="460"/>
    </location>
</feature>
<proteinExistence type="predicted"/>
<evidence type="ECO:0000313" key="9">
    <source>
        <dbReference type="EMBL" id="MBO3744037.1"/>
    </source>
</evidence>